<protein>
    <submittedName>
        <fullName evidence="10">Protein kinase, putative</fullName>
    </submittedName>
</protein>
<sequence length="672" mass="75382">MGCTCSAEIDRTAEEDLVGGVGRTSKQVNYDEIPEDRRPMVALEVLASRRTVYRKKMRKYEPCGDLDYNKSNKTLHLRNLLDEPVGRFYLNEFAHEKKLPEMADLVAAWVAVHALSSPKDVSLRDVLEQAEADEAVDAATNAAIATGVATDKMKNVPNENLAVSDKAERDLYHDREWPTEEEILDAGREIVETYLTPDAEHFLGPSLGNEECEDVAAACNAALEEASVSGVQSSLLRTQNDVFRVLMDKGFYSKFREHSEYKRYKMKFARVYNTISHRDFDYMATLGKGSFGRVLRVRKKTTGAQFALKVMSKKKILNGAESADQVTIERNVVVTCDCPSIVRPEFSFQTSRALFLALELLEGGTLLDAMHANGGTLRASQIRFIAAEVALGLEHMHKHGILYRDLKPVNIMLDAKGHAVLTDMGLCAKIRPSSFPKEEGALSSSGNRLLRRKSMTILKPEELKCVGTFGFRAPELLEASESKTGYGPAVDYWSLGVTIYYLYAGKLPFQKRAGRKSLLGGNANPKDAERRLHKEITLAPDTPEDLASAVFAFLEKDPSDRLGSDPDELRAHDFFAKIDFDKLARRELSPVYKPHVPSRKDDEEPLFAGLADAMMQFSQDNVLELFGGENEMQDEYVHVGRSQQRLFREWDYVPDELLAPDWQLCGEDRLFP</sequence>
<keyword evidence="1" id="KW-0723">Serine/threonine-protein kinase</keyword>
<dbReference type="GO" id="GO:0005524">
    <property type="term" value="F:ATP binding"/>
    <property type="evidence" value="ECO:0007669"/>
    <property type="project" value="UniProtKB-UniRule"/>
</dbReference>
<reference evidence="10 11" key="1">
    <citation type="submission" date="2017-12" db="EMBL/GenBank/DDBJ databases">
        <title>Sequencing, de novo assembly and annotation of complete genome of a new Thraustochytrid species, strain FCC1311.</title>
        <authorList>
            <person name="Sedici K."/>
            <person name="Godart F."/>
            <person name="Aiese Cigliano R."/>
            <person name="Sanseverino W."/>
            <person name="Barakat M."/>
            <person name="Ortet P."/>
            <person name="Marechal E."/>
            <person name="Cagnac O."/>
            <person name="Amato A."/>
        </authorList>
    </citation>
    <scope>NUCLEOTIDE SEQUENCE [LARGE SCALE GENOMIC DNA]</scope>
</reference>
<organism evidence="10 11">
    <name type="scientific">Hondaea fermentalgiana</name>
    <dbReference type="NCBI Taxonomy" id="2315210"/>
    <lineage>
        <taxon>Eukaryota</taxon>
        <taxon>Sar</taxon>
        <taxon>Stramenopiles</taxon>
        <taxon>Bigyra</taxon>
        <taxon>Labyrinthulomycetes</taxon>
        <taxon>Thraustochytrida</taxon>
        <taxon>Thraustochytriidae</taxon>
        <taxon>Hondaea</taxon>
    </lineage>
</organism>
<feature type="binding site" evidence="7">
    <location>
        <position position="309"/>
    </location>
    <ligand>
        <name>ATP</name>
        <dbReference type="ChEBI" id="CHEBI:30616"/>
    </ligand>
</feature>
<dbReference type="SUPFAM" id="SSF56112">
    <property type="entry name" value="Protein kinase-like (PK-like)"/>
    <property type="match status" value="1"/>
</dbReference>
<dbReference type="InterPro" id="IPR044926">
    <property type="entry name" value="RGS_subdomain_2"/>
</dbReference>
<dbReference type="PROSITE" id="PS51285">
    <property type="entry name" value="AGC_KINASE_CTER"/>
    <property type="match status" value="1"/>
</dbReference>
<dbReference type="PROSITE" id="PS00108">
    <property type="entry name" value="PROTEIN_KINASE_ST"/>
    <property type="match status" value="1"/>
</dbReference>
<evidence type="ECO:0000259" key="8">
    <source>
        <dbReference type="PROSITE" id="PS50011"/>
    </source>
</evidence>
<evidence type="ECO:0000256" key="5">
    <source>
        <dbReference type="ARBA" id="ARBA00022777"/>
    </source>
</evidence>
<accession>A0A2R5GH29</accession>
<dbReference type="InterPro" id="IPR000961">
    <property type="entry name" value="AGC-kinase_C"/>
</dbReference>
<comment type="caution">
    <text evidence="10">The sequence shown here is derived from an EMBL/GenBank/DDBJ whole genome shotgun (WGS) entry which is preliminary data.</text>
</comment>
<dbReference type="PANTHER" id="PTHR24351">
    <property type="entry name" value="RIBOSOMAL PROTEIN S6 KINASE"/>
    <property type="match status" value="1"/>
</dbReference>
<evidence type="ECO:0000256" key="6">
    <source>
        <dbReference type="ARBA" id="ARBA00022840"/>
    </source>
</evidence>
<dbReference type="PROSITE" id="PS50011">
    <property type="entry name" value="PROTEIN_KINASE_DOM"/>
    <property type="match status" value="1"/>
</dbReference>
<dbReference type="Gene3D" id="3.30.200.20">
    <property type="entry name" value="Phosphorylase Kinase, domain 1"/>
    <property type="match status" value="1"/>
</dbReference>
<dbReference type="InterPro" id="IPR011009">
    <property type="entry name" value="Kinase-like_dom_sf"/>
</dbReference>
<dbReference type="InterPro" id="IPR008271">
    <property type="entry name" value="Ser/Thr_kinase_AS"/>
</dbReference>
<dbReference type="EMBL" id="BEYU01000072">
    <property type="protein sequence ID" value="GBG30197.1"/>
    <property type="molecule type" value="Genomic_DNA"/>
</dbReference>
<evidence type="ECO:0000256" key="2">
    <source>
        <dbReference type="ARBA" id="ARBA00022553"/>
    </source>
</evidence>
<dbReference type="Gene3D" id="1.10.510.10">
    <property type="entry name" value="Transferase(Phosphotransferase) domain 1"/>
    <property type="match status" value="1"/>
</dbReference>
<feature type="domain" description="AGC-kinase C-terminal" evidence="9">
    <location>
        <begin position="576"/>
        <end position="662"/>
    </location>
</feature>
<proteinExistence type="predicted"/>
<evidence type="ECO:0000256" key="3">
    <source>
        <dbReference type="ARBA" id="ARBA00022679"/>
    </source>
</evidence>
<dbReference type="Pfam" id="PF00069">
    <property type="entry name" value="Pkinase"/>
    <property type="match status" value="1"/>
</dbReference>
<dbReference type="InterPro" id="IPR000719">
    <property type="entry name" value="Prot_kinase_dom"/>
</dbReference>
<keyword evidence="2" id="KW-0597">Phosphoprotein</keyword>
<keyword evidence="11" id="KW-1185">Reference proteome</keyword>
<evidence type="ECO:0000256" key="4">
    <source>
        <dbReference type="ARBA" id="ARBA00022741"/>
    </source>
</evidence>
<dbReference type="Proteomes" id="UP000241890">
    <property type="component" value="Unassembled WGS sequence"/>
</dbReference>
<dbReference type="GO" id="GO:0004674">
    <property type="term" value="F:protein serine/threonine kinase activity"/>
    <property type="evidence" value="ECO:0007669"/>
    <property type="project" value="UniProtKB-KW"/>
</dbReference>
<dbReference type="PROSITE" id="PS00107">
    <property type="entry name" value="PROTEIN_KINASE_ATP"/>
    <property type="match status" value="1"/>
</dbReference>
<dbReference type="InParanoid" id="A0A2R5GH29"/>
<gene>
    <name evidence="10" type="ORF">FCC1311_064172</name>
</gene>
<evidence type="ECO:0000259" key="9">
    <source>
        <dbReference type="PROSITE" id="PS51285"/>
    </source>
</evidence>
<keyword evidence="5 10" id="KW-0418">Kinase</keyword>
<dbReference type="InterPro" id="IPR017441">
    <property type="entry name" value="Protein_kinase_ATP_BS"/>
</dbReference>
<evidence type="ECO:0000313" key="11">
    <source>
        <dbReference type="Proteomes" id="UP000241890"/>
    </source>
</evidence>
<name>A0A2R5GH29_9STRA</name>
<evidence type="ECO:0000313" key="10">
    <source>
        <dbReference type="EMBL" id="GBG30197.1"/>
    </source>
</evidence>
<keyword evidence="6 7" id="KW-0067">ATP-binding</keyword>
<dbReference type="Gene3D" id="1.10.167.10">
    <property type="entry name" value="Regulator of G-protein Signalling 4, domain 2"/>
    <property type="match status" value="1"/>
</dbReference>
<evidence type="ECO:0000256" key="7">
    <source>
        <dbReference type="PROSITE-ProRule" id="PRU10141"/>
    </source>
</evidence>
<dbReference type="AlphaFoldDB" id="A0A2R5GH29"/>
<evidence type="ECO:0000256" key="1">
    <source>
        <dbReference type="ARBA" id="ARBA00022527"/>
    </source>
</evidence>
<keyword evidence="3" id="KW-0808">Transferase</keyword>
<dbReference type="OrthoDB" id="248923at2759"/>
<feature type="domain" description="Protein kinase" evidence="8">
    <location>
        <begin position="280"/>
        <end position="575"/>
    </location>
</feature>
<dbReference type="SMART" id="SM00220">
    <property type="entry name" value="S_TKc"/>
    <property type="match status" value="1"/>
</dbReference>
<keyword evidence="4 7" id="KW-0547">Nucleotide-binding</keyword>